<feature type="region of interest" description="Disordered" evidence="8">
    <location>
        <begin position="49"/>
        <end position="270"/>
    </location>
</feature>
<reference evidence="10 11" key="1">
    <citation type="submission" date="2019-07" db="EMBL/GenBank/DDBJ databases">
        <title>Finished genome of Venturia effusa.</title>
        <authorList>
            <person name="Young C.A."/>
            <person name="Cox M.P."/>
            <person name="Ganley A.R.D."/>
            <person name="David W.J."/>
        </authorList>
    </citation>
    <scope>NUCLEOTIDE SEQUENCE [LARGE SCALE GENOMIC DNA]</scope>
    <source>
        <strain evidence="11">albino</strain>
    </source>
</reference>
<organism evidence="10 11">
    <name type="scientific">Venturia effusa</name>
    <dbReference type="NCBI Taxonomy" id="50376"/>
    <lineage>
        <taxon>Eukaryota</taxon>
        <taxon>Fungi</taxon>
        <taxon>Dikarya</taxon>
        <taxon>Ascomycota</taxon>
        <taxon>Pezizomycotina</taxon>
        <taxon>Dothideomycetes</taxon>
        <taxon>Pleosporomycetidae</taxon>
        <taxon>Venturiales</taxon>
        <taxon>Venturiaceae</taxon>
        <taxon>Venturia</taxon>
    </lineage>
</organism>
<evidence type="ECO:0000256" key="3">
    <source>
        <dbReference type="ARBA" id="ARBA00004496"/>
    </source>
</evidence>
<accession>A0A517LBM6</accession>
<feature type="compositionally biased region" description="Polar residues" evidence="8">
    <location>
        <begin position="170"/>
        <end position="182"/>
    </location>
</feature>
<feature type="domain" description="Restriction of telomere capping protein 4 C-terminal" evidence="9">
    <location>
        <begin position="372"/>
        <end position="496"/>
    </location>
</feature>
<dbReference type="Proteomes" id="UP000316270">
    <property type="component" value="Chromosome 8"/>
</dbReference>
<dbReference type="GO" id="GO:0005634">
    <property type="term" value="C:nucleus"/>
    <property type="evidence" value="ECO:0007669"/>
    <property type="project" value="UniProtKB-SubCell"/>
</dbReference>
<keyword evidence="7" id="KW-0539">Nucleus</keyword>
<dbReference type="PANTHER" id="PTHR41391">
    <property type="entry name" value="RESTRICTION OF TELOMERE CAPPING PROTEIN 4"/>
    <property type="match status" value="1"/>
</dbReference>
<dbReference type="Pfam" id="PF14474">
    <property type="entry name" value="RTC4"/>
    <property type="match status" value="1"/>
</dbReference>
<dbReference type="GO" id="GO:0005737">
    <property type="term" value="C:cytoplasm"/>
    <property type="evidence" value="ECO:0007669"/>
    <property type="project" value="UniProtKB-SubCell"/>
</dbReference>
<evidence type="ECO:0000256" key="1">
    <source>
        <dbReference type="ARBA" id="ARBA00002738"/>
    </source>
</evidence>
<evidence type="ECO:0000256" key="4">
    <source>
        <dbReference type="ARBA" id="ARBA00009461"/>
    </source>
</evidence>
<dbReference type="InterPro" id="IPR039024">
    <property type="entry name" value="RTC4"/>
</dbReference>
<evidence type="ECO:0000313" key="10">
    <source>
        <dbReference type="EMBL" id="QDS73041.1"/>
    </source>
</evidence>
<evidence type="ECO:0000256" key="7">
    <source>
        <dbReference type="ARBA" id="ARBA00023242"/>
    </source>
</evidence>
<evidence type="ECO:0000259" key="9">
    <source>
        <dbReference type="SMART" id="SM01312"/>
    </source>
</evidence>
<comment type="subcellular location">
    <subcellularLocation>
        <location evidence="3">Cytoplasm</location>
    </subcellularLocation>
    <subcellularLocation>
        <location evidence="2">Nucleus</location>
    </subcellularLocation>
</comment>
<sequence length="528" mass="59741">MHDYKDARKTRSAKLIKMFRVPSRVPNSLQTRESKRLAVPDVVDDHIPTASKTALHVPPEVPPENASDEEKDIRAIDADPESSDDDAPTASADIPRTLFTETPKKETRQNKLGSVTNGIRGNSTEQLTKNNSESPDSKKAKEWEEYNRRPIERRKRQGCGTGPRRDKPKSFSSRISAASTNIHAVEAKRSGPKEKVVTKTATPKKRKGCLNIPEEIPFAASPRSASRRNIKIPETSLLTPVTTQSSPSPTPSPKKKRRFEKEDDWDGVSKKSERAGSFLFDSSSPLSSAPEEYDETEAETQCSFCFQEVDRTLAEMYAWPSSRPTMQQKGEYCTWHRTKEAEKKWQEQGYPTINWTQLKDGLSEYDSELEQLINDPETSHYRQVLKDKTKGKIHSLARMQEEDDVDLELELGFYGYRGLDMITNYVTTTFHDLLRTKSAGDHVISASARGVAHYARLVLAKELATMLIRDEMKVSLERARDILIESTSVGEILHGKEVHAETGDSRKSKTRRRVYVDWDGNDIEPTQC</sequence>
<dbReference type="OrthoDB" id="128308at2759"/>
<feature type="compositionally biased region" description="Polar residues" evidence="8">
    <location>
        <begin position="110"/>
        <end position="134"/>
    </location>
</feature>
<feature type="compositionally biased region" description="Basic and acidic residues" evidence="8">
    <location>
        <begin position="185"/>
        <end position="197"/>
    </location>
</feature>
<keyword evidence="11" id="KW-1185">Reference proteome</keyword>
<dbReference type="InterPro" id="IPR028094">
    <property type="entry name" value="RTC4_C"/>
</dbReference>
<dbReference type="AlphaFoldDB" id="A0A517LBM6"/>
<evidence type="ECO:0000313" key="11">
    <source>
        <dbReference type="Proteomes" id="UP000316270"/>
    </source>
</evidence>
<dbReference type="SMART" id="SM01312">
    <property type="entry name" value="RTC4"/>
    <property type="match status" value="1"/>
</dbReference>
<gene>
    <name evidence="10" type="ORF">FKW77_009355</name>
</gene>
<feature type="compositionally biased region" description="Acidic residues" evidence="8">
    <location>
        <begin position="78"/>
        <end position="87"/>
    </location>
</feature>
<comment type="function">
    <text evidence="1">May be involved in a process influencing telomere capping.</text>
</comment>
<dbReference type="STRING" id="50376.A0A517LBM6"/>
<dbReference type="EMBL" id="CP042192">
    <property type="protein sequence ID" value="QDS73041.1"/>
    <property type="molecule type" value="Genomic_DNA"/>
</dbReference>
<comment type="similarity">
    <text evidence="4">Belongs to the RTC4 family.</text>
</comment>
<proteinExistence type="inferred from homology"/>
<evidence type="ECO:0000256" key="2">
    <source>
        <dbReference type="ARBA" id="ARBA00004123"/>
    </source>
</evidence>
<evidence type="ECO:0000256" key="6">
    <source>
        <dbReference type="ARBA" id="ARBA00022490"/>
    </source>
</evidence>
<keyword evidence="6" id="KW-0963">Cytoplasm</keyword>
<dbReference type="PANTHER" id="PTHR41391:SF1">
    <property type="entry name" value="RESTRICTION OF TELOMERE CAPPING PROTEIN 4"/>
    <property type="match status" value="1"/>
</dbReference>
<protein>
    <recommendedName>
        <fullName evidence="5">Restriction of telomere capping protein 4</fullName>
    </recommendedName>
</protein>
<evidence type="ECO:0000256" key="5">
    <source>
        <dbReference type="ARBA" id="ARBA00015162"/>
    </source>
</evidence>
<feature type="compositionally biased region" description="Low complexity" evidence="8">
    <location>
        <begin position="235"/>
        <end position="247"/>
    </location>
</feature>
<name>A0A517LBM6_9PEZI</name>
<evidence type="ECO:0000256" key="8">
    <source>
        <dbReference type="SAM" id="MobiDB-lite"/>
    </source>
</evidence>
<feature type="compositionally biased region" description="Basic and acidic residues" evidence="8">
    <location>
        <begin position="135"/>
        <end position="150"/>
    </location>
</feature>